<dbReference type="CDD" id="cd07377">
    <property type="entry name" value="WHTH_GntR"/>
    <property type="match status" value="1"/>
</dbReference>
<evidence type="ECO:0000313" key="6">
    <source>
        <dbReference type="Proteomes" id="UP001206206"/>
    </source>
</evidence>
<dbReference type="RefSeq" id="WP_255928414.1">
    <property type="nucleotide sequence ID" value="NZ_JANFNH010000015.1"/>
</dbReference>
<dbReference type="Gene3D" id="1.10.10.10">
    <property type="entry name" value="Winged helix-like DNA-binding domain superfamily/Winged helix DNA-binding domain"/>
    <property type="match status" value="1"/>
</dbReference>
<dbReference type="PROSITE" id="PS50949">
    <property type="entry name" value="HTH_GNTR"/>
    <property type="match status" value="1"/>
</dbReference>
<proteinExistence type="predicted"/>
<evidence type="ECO:0000256" key="3">
    <source>
        <dbReference type="ARBA" id="ARBA00023163"/>
    </source>
</evidence>
<protein>
    <submittedName>
        <fullName evidence="5">GntR family transcriptional regulator</fullName>
    </submittedName>
</protein>
<dbReference type="PANTHER" id="PTHR44846:SF17">
    <property type="entry name" value="GNTR-FAMILY TRANSCRIPTIONAL REGULATOR"/>
    <property type="match status" value="1"/>
</dbReference>
<dbReference type="PANTHER" id="PTHR44846">
    <property type="entry name" value="MANNOSYL-D-GLYCERATE TRANSPORT/METABOLISM SYSTEM REPRESSOR MNGR-RELATED"/>
    <property type="match status" value="1"/>
</dbReference>
<dbReference type="InterPro" id="IPR011663">
    <property type="entry name" value="UTRA"/>
</dbReference>
<accession>A0ABT1PFW1</accession>
<keyword evidence="2" id="KW-0238">DNA-binding</keyword>
<dbReference type="Gene3D" id="3.40.1410.10">
    <property type="entry name" value="Chorismate lyase-like"/>
    <property type="match status" value="1"/>
</dbReference>
<keyword evidence="6" id="KW-1185">Reference proteome</keyword>
<comment type="caution">
    <text evidence="5">The sequence shown here is derived from an EMBL/GenBank/DDBJ whole genome shotgun (WGS) entry which is preliminary data.</text>
</comment>
<keyword evidence="1" id="KW-0805">Transcription regulation</keyword>
<evidence type="ECO:0000256" key="2">
    <source>
        <dbReference type="ARBA" id="ARBA00023125"/>
    </source>
</evidence>
<dbReference type="Pfam" id="PF07702">
    <property type="entry name" value="UTRA"/>
    <property type="match status" value="1"/>
</dbReference>
<evidence type="ECO:0000259" key="4">
    <source>
        <dbReference type="PROSITE" id="PS50949"/>
    </source>
</evidence>
<evidence type="ECO:0000256" key="1">
    <source>
        <dbReference type="ARBA" id="ARBA00023015"/>
    </source>
</evidence>
<evidence type="ECO:0000313" key="5">
    <source>
        <dbReference type="EMBL" id="MCQ4043368.1"/>
    </source>
</evidence>
<organism evidence="5 6">
    <name type="scientific">Streptantibioticus rubrisoli</name>
    <dbReference type="NCBI Taxonomy" id="1387313"/>
    <lineage>
        <taxon>Bacteria</taxon>
        <taxon>Bacillati</taxon>
        <taxon>Actinomycetota</taxon>
        <taxon>Actinomycetes</taxon>
        <taxon>Kitasatosporales</taxon>
        <taxon>Streptomycetaceae</taxon>
        <taxon>Streptantibioticus</taxon>
    </lineage>
</organism>
<gene>
    <name evidence="5" type="ORF">NON19_15380</name>
</gene>
<dbReference type="InterPro" id="IPR050679">
    <property type="entry name" value="Bact_HTH_transcr_reg"/>
</dbReference>
<dbReference type="InterPro" id="IPR000524">
    <property type="entry name" value="Tscrpt_reg_HTH_GntR"/>
</dbReference>
<feature type="domain" description="HTH gntR-type" evidence="4">
    <location>
        <begin position="5"/>
        <end position="72"/>
    </location>
</feature>
<dbReference type="InterPro" id="IPR028978">
    <property type="entry name" value="Chorismate_lyase_/UTRA_dom_sf"/>
</dbReference>
<sequence>MPDALRTYADIADHYRRQIYGGELASGTRLPSNKAMASQHGVAVTTIQRALGQLASENLIRTSPRGTFVSDAPSVGSSGRDRLARATRLRGILMEGETVEITSASIVRPPSYVGDIFDLEDGDQVVRREYITARGSVRLSFGVNWYPASFAALVPDLLSTAPAKHDDLLMRILEVTGRTLTVGRDDQHARTADQREANGLGIAVGTAILAGATRLGDDEGIIEYGEWCLPPRLTIGYEYHP</sequence>
<dbReference type="SUPFAM" id="SSF64288">
    <property type="entry name" value="Chorismate lyase-like"/>
    <property type="match status" value="1"/>
</dbReference>
<keyword evidence="3" id="KW-0804">Transcription</keyword>
<dbReference type="InterPro" id="IPR036388">
    <property type="entry name" value="WH-like_DNA-bd_sf"/>
</dbReference>
<dbReference type="InterPro" id="IPR036390">
    <property type="entry name" value="WH_DNA-bd_sf"/>
</dbReference>
<dbReference type="Proteomes" id="UP001206206">
    <property type="component" value="Unassembled WGS sequence"/>
</dbReference>
<dbReference type="SUPFAM" id="SSF46785">
    <property type="entry name" value="Winged helix' DNA-binding domain"/>
    <property type="match status" value="1"/>
</dbReference>
<dbReference type="EMBL" id="JANFNH010000015">
    <property type="protein sequence ID" value="MCQ4043368.1"/>
    <property type="molecule type" value="Genomic_DNA"/>
</dbReference>
<dbReference type="SMART" id="SM00345">
    <property type="entry name" value="HTH_GNTR"/>
    <property type="match status" value="1"/>
</dbReference>
<reference evidence="5 6" key="1">
    <citation type="submission" date="2022-06" db="EMBL/GenBank/DDBJ databases">
        <title>Draft genome sequence of type strain Streptomyces rubrisoli DSM 42083.</title>
        <authorList>
            <person name="Duangmal K."/>
            <person name="Klaysubun C."/>
        </authorList>
    </citation>
    <scope>NUCLEOTIDE SEQUENCE [LARGE SCALE GENOMIC DNA]</scope>
    <source>
        <strain evidence="5 6">DSM 42083</strain>
    </source>
</reference>
<dbReference type="Pfam" id="PF00392">
    <property type="entry name" value="GntR"/>
    <property type="match status" value="1"/>
</dbReference>
<name>A0ABT1PFW1_9ACTN</name>